<evidence type="ECO:0000256" key="5">
    <source>
        <dbReference type="ARBA" id="ARBA00022989"/>
    </source>
</evidence>
<evidence type="ECO:0000313" key="8">
    <source>
        <dbReference type="EMBL" id="GGF02657.1"/>
    </source>
</evidence>
<keyword evidence="4 7" id="KW-0812">Transmembrane</keyword>
<evidence type="ECO:0000256" key="3">
    <source>
        <dbReference type="ARBA" id="ARBA00022475"/>
    </source>
</evidence>
<keyword evidence="6 7" id="KW-0472">Membrane</keyword>
<protein>
    <recommendedName>
        <fullName evidence="10">DoxX family protein</fullName>
    </recommendedName>
</protein>
<evidence type="ECO:0000313" key="9">
    <source>
        <dbReference type="Proteomes" id="UP000632273"/>
    </source>
</evidence>
<comment type="subcellular location">
    <subcellularLocation>
        <location evidence="1">Cell membrane</location>
        <topology evidence="1">Multi-pass membrane protein</topology>
    </subcellularLocation>
</comment>
<dbReference type="InterPro" id="IPR032808">
    <property type="entry name" value="DoxX"/>
</dbReference>
<reference evidence="9" key="1">
    <citation type="journal article" date="2019" name="Int. J. Syst. Evol. Microbiol.">
        <title>The Global Catalogue of Microorganisms (GCM) 10K type strain sequencing project: providing services to taxonomists for standard genome sequencing and annotation.</title>
        <authorList>
            <consortium name="The Broad Institute Genomics Platform"/>
            <consortium name="The Broad Institute Genome Sequencing Center for Infectious Disease"/>
            <person name="Wu L."/>
            <person name="Ma J."/>
        </authorList>
    </citation>
    <scope>NUCLEOTIDE SEQUENCE [LARGE SCALE GENOMIC DNA]</scope>
    <source>
        <strain evidence="9">CGMCC 1.15197</strain>
    </source>
</reference>
<evidence type="ECO:0000256" key="1">
    <source>
        <dbReference type="ARBA" id="ARBA00004651"/>
    </source>
</evidence>
<feature type="transmembrane region" description="Helical" evidence="7">
    <location>
        <begin position="61"/>
        <end position="80"/>
    </location>
</feature>
<evidence type="ECO:0000256" key="4">
    <source>
        <dbReference type="ARBA" id="ARBA00022692"/>
    </source>
</evidence>
<evidence type="ECO:0000256" key="2">
    <source>
        <dbReference type="ARBA" id="ARBA00006679"/>
    </source>
</evidence>
<evidence type="ECO:0000256" key="6">
    <source>
        <dbReference type="ARBA" id="ARBA00023136"/>
    </source>
</evidence>
<evidence type="ECO:0000256" key="7">
    <source>
        <dbReference type="SAM" id="Phobius"/>
    </source>
</evidence>
<dbReference type="PANTHER" id="PTHR33452:SF4">
    <property type="entry name" value="BLL4328 PROTEIN"/>
    <property type="match status" value="1"/>
</dbReference>
<comment type="similarity">
    <text evidence="2">Belongs to the DoxX family.</text>
</comment>
<keyword evidence="9" id="KW-1185">Reference proteome</keyword>
<comment type="caution">
    <text evidence="8">The sequence shown here is derived from an EMBL/GenBank/DDBJ whole genome shotgun (WGS) entry which is preliminary data.</text>
</comment>
<gene>
    <name evidence="8" type="ORF">GCM10011383_11920</name>
</gene>
<keyword evidence="5 7" id="KW-1133">Transmembrane helix</keyword>
<dbReference type="EMBL" id="BMHT01000002">
    <property type="protein sequence ID" value="GGF02657.1"/>
    <property type="molecule type" value="Genomic_DNA"/>
</dbReference>
<feature type="transmembrane region" description="Helical" evidence="7">
    <location>
        <begin position="92"/>
        <end position="112"/>
    </location>
</feature>
<name>A0ABQ1TUN9_9BACT</name>
<keyword evidence="3" id="KW-1003">Cell membrane</keyword>
<proteinExistence type="inferred from homology"/>
<dbReference type="Pfam" id="PF07681">
    <property type="entry name" value="DoxX"/>
    <property type="match status" value="1"/>
</dbReference>
<organism evidence="8 9">
    <name type="scientific">Hymenobacter cavernae</name>
    <dbReference type="NCBI Taxonomy" id="2044852"/>
    <lineage>
        <taxon>Bacteria</taxon>
        <taxon>Pseudomonadati</taxon>
        <taxon>Bacteroidota</taxon>
        <taxon>Cytophagia</taxon>
        <taxon>Cytophagales</taxon>
        <taxon>Hymenobacteraceae</taxon>
        <taxon>Hymenobacter</taxon>
    </lineage>
</organism>
<feature type="transmembrane region" description="Helical" evidence="7">
    <location>
        <begin position="34"/>
        <end position="54"/>
    </location>
</feature>
<sequence length="123" mass="13433">MLSVLRIVAGFLFMQHGMQKLFNFPAGGHGPVELFSLMGLAGVLEFGGGLLLIFGLFTRPVSFILSGLMAVAYFMAHAPQGPLPILNQGEPAVLYCFLFLFLAVAGAGEWSLDAWRERMQARR</sequence>
<evidence type="ECO:0008006" key="10">
    <source>
        <dbReference type="Google" id="ProtNLM"/>
    </source>
</evidence>
<dbReference type="Proteomes" id="UP000632273">
    <property type="component" value="Unassembled WGS sequence"/>
</dbReference>
<accession>A0ABQ1TUN9</accession>
<dbReference type="InterPro" id="IPR051907">
    <property type="entry name" value="DoxX-like_oxidoreductase"/>
</dbReference>
<dbReference type="PANTHER" id="PTHR33452">
    <property type="entry name" value="OXIDOREDUCTASE CATD-RELATED"/>
    <property type="match status" value="1"/>
</dbReference>